<sequence length="537" mass="61645">MSNKSEQMGALLGEMLSTARNRDIITEAEAGTLDRTFLAALFSSYNPNNDTFRKPDIKIFESFINNFKYQTSCWVLVQGESFDHLKFFDFFSTYNKRTATSKFRAIANYWIDDSEKKNKLLDNYNKWKRSEEAKSYWKNRLTSESSGMSLDINKPDMVVPEADTTTASNLDSLRGFFDRNILNNGSDACIIQEVDVSAGFSDFQKFVCAYIKENKLTYEEHPQQILSLSSVLLLSQNPHPDFLNFISLEDLNSVKRGIRNQFGMTTFRFPRVVIMDMLAILDDLHEGSMLKTEAEIRFLQLSLNQEHAVAKIVKLYQALLIFLPPTAMAEINEETLAARYLQPIFSILFDMESSQFSITNENNLECEFNPNITKKRSEGEWATGISIYARKTNSFLEIKMLSEKENHSKINIDLVRLGIFSKNSIDVHSLKQCMAIQAIGTNLTFFLMKKVKKNLYLMVELDHIYFPQSREELAGLVGFSDRLFKILVAYNNCALESNNQGNLEEANIETLGSPLMKAITESTISKKRKNYQQHYCR</sequence>
<comment type="caution">
    <text evidence="1">The sequence shown here is derived from an EMBL/GenBank/DDBJ whole genome shotgun (WGS) entry which is preliminary data.</text>
</comment>
<organism evidence="1 2">
    <name type="scientific">Rhizopus oryzae</name>
    <name type="common">Mucormycosis agent</name>
    <name type="synonym">Rhizopus arrhizus var. delemar</name>
    <dbReference type="NCBI Taxonomy" id="64495"/>
    <lineage>
        <taxon>Eukaryota</taxon>
        <taxon>Fungi</taxon>
        <taxon>Fungi incertae sedis</taxon>
        <taxon>Mucoromycota</taxon>
        <taxon>Mucoromycotina</taxon>
        <taxon>Mucoromycetes</taxon>
        <taxon>Mucorales</taxon>
        <taxon>Mucorineae</taxon>
        <taxon>Rhizopodaceae</taxon>
        <taxon>Rhizopus</taxon>
    </lineage>
</organism>
<accession>A0A9P6Y665</accession>
<name>A0A9P6Y665_RHIOR</name>
<evidence type="ECO:0000313" key="2">
    <source>
        <dbReference type="Proteomes" id="UP000717996"/>
    </source>
</evidence>
<dbReference type="Proteomes" id="UP000717996">
    <property type="component" value="Unassembled WGS sequence"/>
</dbReference>
<reference evidence="1" key="1">
    <citation type="journal article" date="2020" name="Microb. Genom.">
        <title>Genetic diversity of clinical and environmental Mucorales isolates obtained from an investigation of mucormycosis cases among solid organ transplant recipients.</title>
        <authorList>
            <person name="Nguyen M.H."/>
            <person name="Kaul D."/>
            <person name="Muto C."/>
            <person name="Cheng S.J."/>
            <person name="Richter R.A."/>
            <person name="Bruno V.M."/>
            <person name="Liu G."/>
            <person name="Beyhan S."/>
            <person name="Sundermann A.J."/>
            <person name="Mounaud S."/>
            <person name="Pasculle A.W."/>
            <person name="Nierman W.C."/>
            <person name="Driscoll E."/>
            <person name="Cumbie R."/>
            <person name="Clancy C.J."/>
            <person name="Dupont C.L."/>
        </authorList>
    </citation>
    <scope>NUCLEOTIDE SEQUENCE</scope>
    <source>
        <strain evidence="1">GL16</strain>
    </source>
</reference>
<protein>
    <submittedName>
        <fullName evidence="1">Uncharacterized protein</fullName>
    </submittedName>
</protein>
<dbReference type="AlphaFoldDB" id="A0A9P6Y665"/>
<evidence type="ECO:0000313" key="1">
    <source>
        <dbReference type="EMBL" id="KAG1539693.1"/>
    </source>
</evidence>
<dbReference type="OrthoDB" id="2448606at2759"/>
<dbReference type="EMBL" id="JAANIT010001565">
    <property type="protein sequence ID" value="KAG1539693.1"/>
    <property type="molecule type" value="Genomic_DNA"/>
</dbReference>
<gene>
    <name evidence="1" type="ORF">G6F51_008981</name>
</gene>
<proteinExistence type="predicted"/>